<reference evidence="9" key="1">
    <citation type="submission" date="2016-10" db="EMBL/GenBank/DDBJ databases">
        <authorList>
            <person name="Varghese N."/>
            <person name="Submissions S."/>
        </authorList>
    </citation>
    <scope>NUCLEOTIDE SEQUENCE [LARGE SCALE GENOMIC DNA]</scope>
    <source>
        <strain evidence="9">CGMCC 1.6474</strain>
    </source>
</reference>
<evidence type="ECO:0000259" key="7">
    <source>
        <dbReference type="Pfam" id="PF16822"/>
    </source>
</evidence>
<sequence length="327" mass="37062">MAIQEGNQGGIRGTEHVHVGRDGWLFLTAGSNNVVGQFSRSRLMARRVRGWKRLVIARVRGCERLGSRYLHVIVPEKLTVYDHKLDGLAVKVRLSPALRLRRALFWHRRARRACLDLVGAFRAVRDARDLYYRTDSHWSFEGCETAYRLICDACGAAPKDLHNAPHEWLERAGDLGAKLIPPQSEPWPIRQVQRDAVRVHASPIVALRERTGRADTLHVGSHVIYRNESPGTDPRKVVLFGDSYAHFAPIMLTALIAETFAEVHFIWSSSLDWGYLERVRPDLVIGQVAERFMFQMPDDRFDLDAYAAERFGPELAEAEPARAPAKA</sequence>
<dbReference type="GO" id="GO:0016740">
    <property type="term" value="F:transferase activity"/>
    <property type="evidence" value="ECO:0007669"/>
    <property type="project" value="UniProtKB-KW"/>
</dbReference>
<dbReference type="RefSeq" id="WP_091942514.1">
    <property type="nucleotide sequence ID" value="NZ_FOSV01000002.1"/>
</dbReference>
<organism evidence="8 9">
    <name type="scientific">Methylorubrum salsuginis</name>
    <dbReference type="NCBI Taxonomy" id="414703"/>
    <lineage>
        <taxon>Bacteria</taxon>
        <taxon>Pseudomonadati</taxon>
        <taxon>Pseudomonadota</taxon>
        <taxon>Alphaproteobacteria</taxon>
        <taxon>Hyphomicrobiales</taxon>
        <taxon>Methylobacteriaceae</taxon>
        <taxon>Methylorubrum</taxon>
    </lineage>
</organism>
<protein>
    <submittedName>
        <fullName evidence="8">SGNH hydrolase-like domain-containing protein, acetyltransferase AlgX</fullName>
    </submittedName>
</protein>
<dbReference type="STRING" id="414703.SAMN04488125_102428"/>
<accession>A0A1I4AJT0</accession>
<gene>
    <name evidence="8" type="ORF">SAMN04488125_102428</name>
</gene>
<evidence type="ECO:0000256" key="4">
    <source>
        <dbReference type="ARBA" id="ARBA00022729"/>
    </source>
</evidence>
<dbReference type="GO" id="GO:0042597">
    <property type="term" value="C:periplasmic space"/>
    <property type="evidence" value="ECO:0007669"/>
    <property type="project" value="UniProtKB-SubCell"/>
</dbReference>
<evidence type="ECO:0000256" key="5">
    <source>
        <dbReference type="ARBA" id="ARBA00022764"/>
    </source>
</evidence>
<dbReference type="GO" id="GO:0042121">
    <property type="term" value="P:alginic acid biosynthetic process"/>
    <property type="evidence" value="ECO:0007669"/>
    <property type="project" value="UniProtKB-UniPathway"/>
</dbReference>
<dbReference type="UniPathway" id="UPA00286"/>
<evidence type="ECO:0000313" key="9">
    <source>
        <dbReference type="Proteomes" id="UP000198804"/>
    </source>
</evidence>
<name>A0A1I4AJT0_9HYPH</name>
<comment type="pathway">
    <text evidence="2">Glycan biosynthesis; alginate biosynthesis.</text>
</comment>
<dbReference type="EMBL" id="FOSV01000002">
    <property type="protein sequence ID" value="SFK56614.1"/>
    <property type="molecule type" value="Genomic_DNA"/>
</dbReference>
<comment type="subcellular location">
    <subcellularLocation>
        <location evidence="1">Periplasm</location>
    </subcellularLocation>
</comment>
<evidence type="ECO:0000256" key="3">
    <source>
        <dbReference type="ARBA" id="ARBA00022679"/>
    </source>
</evidence>
<evidence type="ECO:0000313" key="8">
    <source>
        <dbReference type="EMBL" id="SFK56614.1"/>
    </source>
</evidence>
<keyword evidence="9" id="KW-1185">Reference proteome</keyword>
<keyword evidence="3 8" id="KW-0808">Transferase</keyword>
<dbReference type="OrthoDB" id="5243588at2"/>
<evidence type="ECO:0000256" key="1">
    <source>
        <dbReference type="ARBA" id="ARBA00004418"/>
    </source>
</evidence>
<keyword evidence="4" id="KW-0732">Signal</keyword>
<evidence type="ECO:0000256" key="6">
    <source>
        <dbReference type="ARBA" id="ARBA00022841"/>
    </source>
</evidence>
<keyword evidence="8" id="KW-0378">Hydrolase</keyword>
<keyword evidence="6" id="KW-0016">Alginate biosynthesis</keyword>
<dbReference type="GO" id="GO:0016787">
    <property type="term" value="F:hydrolase activity"/>
    <property type="evidence" value="ECO:0007669"/>
    <property type="project" value="UniProtKB-KW"/>
</dbReference>
<evidence type="ECO:0000256" key="2">
    <source>
        <dbReference type="ARBA" id="ARBA00005182"/>
    </source>
</evidence>
<dbReference type="InterPro" id="IPR031811">
    <property type="entry name" value="ALGX/ALGJ_SGNH-like"/>
</dbReference>
<proteinExistence type="predicted"/>
<keyword evidence="5" id="KW-0574">Periplasm</keyword>
<dbReference type="Pfam" id="PF16822">
    <property type="entry name" value="ALGX"/>
    <property type="match status" value="1"/>
</dbReference>
<dbReference type="Proteomes" id="UP000198804">
    <property type="component" value="Unassembled WGS sequence"/>
</dbReference>
<dbReference type="AlphaFoldDB" id="A0A1I4AJT0"/>
<feature type="domain" description="AlgX/AlgJ SGNH hydrolase-like" evidence="7">
    <location>
        <begin position="17"/>
        <end position="183"/>
    </location>
</feature>